<keyword evidence="2" id="KW-1185">Reference proteome</keyword>
<dbReference type="EMBL" id="BPEY01000005">
    <property type="protein sequence ID" value="GIU41233.1"/>
    <property type="molecule type" value="Genomic_DNA"/>
</dbReference>
<gene>
    <name evidence="1" type="ORF">TUM4438_04720</name>
</gene>
<accession>A0ABQ4P136</accession>
<evidence type="ECO:0000313" key="2">
    <source>
        <dbReference type="Proteomes" id="UP000887104"/>
    </source>
</evidence>
<protein>
    <submittedName>
        <fullName evidence="1">Uncharacterized protein</fullName>
    </submittedName>
</protein>
<reference evidence="1" key="1">
    <citation type="submission" date="2021-05" db="EMBL/GenBank/DDBJ databases">
        <title>Molecular characterization for Shewanella algae harboring chromosomal blaOXA-55-like strains isolated from clinical and environment sample.</title>
        <authorList>
            <person name="Ohama Y."/>
            <person name="Aoki K."/>
            <person name="Harada S."/>
            <person name="Moriya K."/>
            <person name="Ishii Y."/>
            <person name="Tateda K."/>
        </authorList>
    </citation>
    <scope>NUCLEOTIDE SEQUENCE</scope>
    <source>
        <strain evidence="1">JCM 11563</strain>
    </source>
</reference>
<organism evidence="1 2">
    <name type="scientific">Shewanella sairae</name>
    <dbReference type="NCBI Taxonomy" id="190310"/>
    <lineage>
        <taxon>Bacteria</taxon>
        <taxon>Pseudomonadati</taxon>
        <taxon>Pseudomonadota</taxon>
        <taxon>Gammaproteobacteria</taxon>
        <taxon>Alteromonadales</taxon>
        <taxon>Shewanellaceae</taxon>
        <taxon>Shewanella</taxon>
    </lineage>
</organism>
<name>A0ABQ4P136_9GAMM</name>
<proteinExistence type="predicted"/>
<comment type="caution">
    <text evidence="1">The sequence shown here is derived from an EMBL/GenBank/DDBJ whole genome shotgun (WGS) entry which is preliminary data.</text>
</comment>
<dbReference type="Proteomes" id="UP000887104">
    <property type="component" value="Unassembled WGS sequence"/>
</dbReference>
<sequence length="71" mass="8002">MILQSPESEWLAYTNQYKHLVTQREFSGFEAKGIKRSSVTAPALPYLLYPYSRALMTFAASMQLATSEGHS</sequence>
<evidence type="ECO:0000313" key="1">
    <source>
        <dbReference type="EMBL" id="GIU41233.1"/>
    </source>
</evidence>